<dbReference type="EMBL" id="BMHY01000004">
    <property type="protein sequence ID" value="GGG70128.1"/>
    <property type="molecule type" value="Genomic_DNA"/>
</dbReference>
<gene>
    <name evidence="1" type="ORF">GCM10010918_26750</name>
</gene>
<reference evidence="1 2" key="1">
    <citation type="journal article" date="2014" name="Int. J. Syst. Evol. Microbiol.">
        <title>Complete genome sequence of Corynebacterium casei LMG S-19264T (=DSM 44701T), isolated from a smear-ripened cheese.</title>
        <authorList>
            <consortium name="US DOE Joint Genome Institute (JGI-PGF)"/>
            <person name="Walter F."/>
            <person name="Albersmeier A."/>
            <person name="Kalinowski J."/>
            <person name="Ruckert C."/>
        </authorList>
    </citation>
    <scope>NUCLEOTIDE SEQUENCE [LARGE SCALE GENOMIC DNA]</scope>
    <source>
        <strain evidence="1 2">CGMCC 1.15286</strain>
    </source>
</reference>
<proteinExistence type="predicted"/>
<keyword evidence="2" id="KW-1185">Reference proteome</keyword>
<accession>A0A917M196</accession>
<name>A0A917M196_9BACL</name>
<protein>
    <submittedName>
        <fullName evidence="1">Uncharacterized protein</fullName>
    </submittedName>
</protein>
<evidence type="ECO:0000313" key="1">
    <source>
        <dbReference type="EMBL" id="GGG70128.1"/>
    </source>
</evidence>
<evidence type="ECO:0000313" key="2">
    <source>
        <dbReference type="Proteomes" id="UP000600247"/>
    </source>
</evidence>
<organism evidence="1 2">
    <name type="scientific">Paenibacillus radicis</name>
    <name type="common">ex Gao et al. 2016</name>
    <dbReference type="NCBI Taxonomy" id="1737354"/>
    <lineage>
        <taxon>Bacteria</taxon>
        <taxon>Bacillati</taxon>
        <taxon>Bacillota</taxon>
        <taxon>Bacilli</taxon>
        <taxon>Bacillales</taxon>
        <taxon>Paenibacillaceae</taxon>
        <taxon>Paenibacillus</taxon>
    </lineage>
</organism>
<dbReference type="AlphaFoldDB" id="A0A917M196"/>
<sequence>MINTVIYNLYIPATEGGVFDDLIIIDDMAIARILIHNKKYGLTAAFDFFSSMFTSTCSIEKI</sequence>
<comment type="caution">
    <text evidence="1">The sequence shown here is derived from an EMBL/GenBank/DDBJ whole genome shotgun (WGS) entry which is preliminary data.</text>
</comment>
<dbReference type="Proteomes" id="UP000600247">
    <property type="component" value="Unassembled WGS sequence"/>
</dbReference>